<dbReference type="InterPro" id="IPR020806">
    <property type="entry name" value="PKS_PP-bd"/>
</dbReference>
<dbReference type="SMART" id="SM00825">
    <property type="entry name" value="PKS_KS"/>
    <property type="match status" value="1"/>
</dbReference>
<dbReference type="GO" id="GO:0006633">
    <property type="term" value="P:fatty acid biosynthetic process"/>
    <property type="evidence" value="ECO:0007669"/>
    <property type="project" value="TreeGrafter"/>
</dbReference>
<evidence type="ECO:0000259" key="9">
    <source>
        <dbReference type="PROSITE" id="PS52004"/>
    </source>
</evidence>
<sequence>MDDIAIIGLGLRFPGDASSPEALWETLERGESQWSEIPQDRLNINGYYHPSGDREGSISFKGGHFLKGNVAEFDAPFFSITAAEAKAVDPQQRLLLEVCYEALENAGCTKDDIDGTDTAVYVGSFVKDYEQICLRDPDWQPKYAATGNGIAIMANRISYYFNLHGPSMTLDTGCSGSLVSIHLAAQSLRSGETSLAIAAGAGLILTPNTIMPMTALNFLSPDGKCFTFDARANGYGRGEGVGVVILKRMSDAIRDNDPIRAVIRGTRVNQDGRTTGITLPSKEAQVLNIKAVYKAAGLSCSDTAYVECHGTGTQAGDWRELKAISETLGAARTRENPIFVGSIKPNIGHLEGAAGVAGLIKAVLMLEREQLPPHINFETPNPDIDFEEWKVQVSRVAQPWPSNLKKRVSVNCFGFGGTNAHVILDGAAEYLAARQYSARHNSTSRRVNGSSLSLENGSSHSKHEGTDPVNWQIFCLSSNERSGIQRLVSQHASMLSNSTTVADDFLSSYAYTMGCRRSQFEWKTFFVSNSVSDLAEQMSRAEYTVTRSTKHSSPRLCFLFCGQGSQWARMGLDLRCFPVFWNSVNSASWYLKTILASPFDLIEELSKDATDSALSSAHISQPATTAIQIAIVDLLQSLGIEPSFVVGHSSGEIAAAFACGAISREEAWEVAYYRGLAASTLQSELPGFQGGMIAVAMNLNQAISYIGTLPEPLEIACINSPNSVTLSGKRAMIEHASRDLTAQNIRHRILPVDMAYHSTYMKKVEESYVHNISSVYPSAGRKVIRMFSSVSGGEIQGSSLDASYWGKNMVSPVQFSSAMESLMAIPADQHPSIFIEMGPSTVLRSLALDTLAARSKPEQFFSALEKPRQGMASILNLVGELWCANYPVGLKSAISRRVPHPQLKCLSNLPSYPWNHTKSYWHESHLSLANRFREYGRLDLIGAPTADSVSFEPRWRGFLRISENPWIQDHQVQKTFIYPAAGMISMVLEGARQLKRSFKDLIGYEIRDMRFKKAIIVPDSTHGVEVALNMRAETDGEDGRFPNGHFTFSIYSKTLGKDWEKHATGSLHFCSRSQNMNALFAAFSNKQDEVSVDCTTSVNPRQLYEHLDTVGISYGPMFRNIVEVKKGANCCVSKIRVPNTRSKMPANFEHPHLLHPATLDSMFQTLFALDPVPRIPYLIQSIFVSDNLDLSDSREFLGHAIAKPTQFDEAEAQITMSCTDRPLDQVIINGLHFSGELFNSSSEPSFLPNYRNLATEIVWREYPDPAQFRSFKHAISLLCHKHSDLSVLQIGGALSIAKCTLLAASENTDRLLRLGKYSYVNQKQPSLSFNDVKLAPFSSYVEQLPDLSSIQSQYDLVLIDGQNDDEVGQAKRFLRPGGVMLQLDAVGSIFEQSREGKCISGFDLGWNLADLQVEWCGRTGTAALFAEEDDSMRLIMRHVSAEDTEQYMPRHIVLLLPSEISEQIALFETQFRQHLAVNYPATSLSGLQLQDAACDGSIPSEALYISLLDYVPETANEGFIFDWSEADFTAFHSLQSSAKTIVWITRGANMTPTAPRVSPIIGLFRTLMSEDSQKTFATFDLSQDSSLSQPKIMGMLVTVCRSVTDPALSDKPRDVDFAEKDGALFIPRLQTLGDLNKIIENGDSSKNVVEKAFRTEDSKTGRQILESLLHSDIPSSRLASPSHFKQAELGELDCQEVAISFESTILHAHNEGSEGRGVCRWQSYDVTGYVSATGSDISHYKIGDKVVCLVPGGNGLRTTVHADAALVIDHRPGFVPSHFLSAYYALFVTGRISQGMKVLIHAGASGFGLAAVELALLSGATVFATVMGPDTDRQRDILQKRGIEHDHILDGNYHSYPSLVRLLTKDRGVDLVYNPTHSDMYLLVACIRRCGTIVHFANSAEHSSSVSTPSFPVTIVRFDLATLLSEDLFPAIEMIHSANKLTANTSLDWMTDSTVKQLFDVSRLHDAMRAVSESPYLGSVSVIAGSTQEHASLVQVLQSDLPNPLENCIYADATYVLVGGLGGLGRSIAELLADNGAKNIAFLSRSGASSSSATHFLRGLSEKGVTVKAFAIDICNQIDLQDLLVGTVSTVMPPIAGVFHCAAVIKDAVFDNMTYASWNSGFKPKALGAYNLVEAVEASSQTPFYIFLSSSAGVIGTRGQANYAAGNAFLDALAKNLSIRGKRAMSLDLGPILGAGMLADDEVILDALRASGFYGIRHDDFLTIIKHAIIGEQIRGKLLPPQTVLGVGTGGLMLQNQPADPYWSRTAMYSFLKIVDMPEPDLSAPTMPVSLSIKARLMGCTDAETATNIVCSGLAGMLAKSMNMATEEIDASQPPSAYGVDSLVAVGVRNWVFGNCGVDISVFEILSELTVFELSKLVVQKGKSGLRVTGPRE</sequence>
<dbReference type="InterPro" id="IPR036291">
    <property type="entry name" value="NAD(P)-bd_dom_sf"/>
</dbReference>
<dbReference type="OrthoDB" id="329835at2759"/>
<dbReference type="Gene3D" id="3.90.180.10">
    <property type="entry name" value="Medium-chain alcohol dehydrogenases, catalytic domain"/>
    <property type="match status" value="1"/>
</dbReference>
<name>A0A167E524_9HYPO</name>
<dbReference type="Pfam" id="PF00698">
    <property type="entry name" value="Acyl_transf_1"/>
    <property type="match status" value="1"/>
</dbReference>
<dbReference type="CDD" id="cd00833">
    <property type="entry name" value="PKS"/>
    <property type="match status" value="1"/>
</dbReference>
<evidence type="ECO:0000313" key="11">
    <source>
        <dbReference type="EMBL" id="OAA43321.1"/>
    </source>
</evidence>
<dbReference type="Pfam" id="PF21089">
    <property type="entry name" value="PKS_DH_N"/>
    <property type="match status" value="1"/>
</dbReference>
<dbReference type="GO" id="GO:0004312">
    <property type="term" value="F:fatty acid synthase activity"/>
    <property type="evidence" value="ECO:0007669"/>
    <property type="project" value="TreeGrafter"/>
</dbReference>
<feature type="region of interest" description="C-terminal hotdog fold" evidence="7">
    <location>
        <begin position="1095"/>
        <end position="1255"/>
    </location>
</feature>
<reference evidence="11 12" key="1">
    <citation type="journal article" date="2016" name="Genome Biol. Evol.">
        <title>Divergent and convergent evolution of fungal pathogenicity.</title>
        <authorList>
            <person name="Shang Y."/>
            <person name="Xiao G."/>
            <person name="Zheng P."/>
            <person name="Cen K."/>
            <person name="Zhan S."/>
            <person name="Wang C."/>
        </authorList>
    </citation>
    <scope>NUCLEOTIDE SEQUENCE [LARGE SCALE GENOMIC DNA]</scope>
    <source>
        <strain evidence="11 12">RCEF 3172</strain>
    </source>
</reference>
<dbReference type="SUPFAM" id="SSF52151">
    <property type="entry name" value="FabD/lysophospholipase-like"/>
    <property type="match status" value="1"/>
</dbReference>
<dbReference type="SMART" id="SM00827">
    <property type="entry name" value="PKS_AT"/>
    <property type="match status" value="1"/>
</dbReference>
<dbReference type="InterPro" id="IPR014043">
    <property type="entry name" value="Acyl_transferase_dom"/>
</dbReference>
<dbReference type="Gene3D" id="3.30.70.3290">
    <property type="match status" value="1"/>
</dbReference>
<dbReference type="SMART" id="SM00823">
    <property type="entry name" value="PKS_PP"/>
    <property type="match status" value="1"/>
</dbReference>
<evidence type="ECO:0000259" key="10">
    <source>
        <dbReference type="PROSITE" id="PS52019"/>
    </source>
</evidence>
<feature type="domain" description="Ketosynthase family 3 (KS3)" evidence="9">
    <location>
        <begin position="1"/>
        <end position="426"/>
    </location>
</feature>
<dbReference type="InterPro" id="IPR049551">
    <property type="entry name" value="PKS_DH_C"/>
</dbReference>
<dbReference type="InterPro" id="IPR057326">
    <property type="entry name" value="KR_dom"/>
</dbReference>
<dbReference type="SMART" id="SM00822">
    <property type="entry name" value="PKS_KR"/>
    <property type="match status" value="1"/>
</dbReference>
<dbReference type="GO" id="GO:0031177">
    <property type="term" value="F:phosphopantetheine binding"/>
    <property type="evidence" value="ECO:0007669"/>
    <property type="project" value="InterPro"/>
</dbReference>
<dbReference type="InterPro" id="IPR049900">
    <property type="entry name" value="PKS_mFAS_DH"/>
</dbReference>
<dbReference type="InterPro" id="IPR011032">
    <property type="entry name" value="GroES-like_sf"/>
</dbReference>
<feature type="region of interest" description="Disordered" evidence="8">
    <location>
        <begin position="442"/>
        <end position="465"/>
    </location>
</feature>
<keyword evidence="5" id="KW-0560">Oxidoreductase</keyword>
<dbReference type="PROSITE" id="PS00012">
    <property type="entry name" value="PHOSPHOPANTETHEINE"/>
    <property type="match status" value="1"/>
</dbReference>
<proteinExistence type="predicted"/>
<dbReference type="Gene3D" id="3.40.50.720">
    <property type="entry name" value="NAD(P)-binding Rossmann-like Domain"/>
    <property type="match status" value="2"/>
</dbReference>
<protein>
    <submittedName>
        <fullName evidence="11">Beta-ketoacyl synthase</fullName>
    </submittedName>
</protein>
<gene>
    <name evidence="11" type="ORF">BBO_04464</name>
</gene>
<dbReference type="PROSITE" id="PS52019">
    <property type="entry name" value="PKS_MFAS_DH"/>
    <property type="match status" value="1"/>
</dbReference>
<dbReference type="InterPro" id="IPR042104">
    <property type="entry name" value="PKS_dehydratase_sf"/>
</dbReference>
<evidence type="ECO:0000256" key="3">
    <source>
        <dbReference type="ARBA" id="ARBA00022603"/>
    </source>
</evidence>
<keyword evidence="1" id="KW-0596">Phosphopantetheine</keyword>
<dbReference type="SUPFAM" id="SSF47336">
    <property type="entry name" value="ACP-like"/>
    <property type="match status" value="1"/>
</dbReference>
<evidence type="ECO:0000256" key="1">
    <source>
        <dbReference type="ARBA" id="ARBA00022450"/>
    </source>
</evidence>
<keyword evidence="12" id="KW-1185">Reference proteome</keyword>
<feature type="compositionally biased region" description="Low complexity" evidence="8">
    <location>
        <begin position="448"/>
        <end position="459"/>
    </location>
</feature>
<evidence type="ECO:0000256" key="5">
    <source>
        <dbReference type="ARBA" id="ARBA00023002"/>
    </source>
</evidence>
<keyword evidence="3" id="KW-0489">Methyltransferase</keyword>
<evidence type="ECO:0000256" key="2">
    <source>
        <dbReference type="ARBA" id="ARBA00022553"/>
    </source>
</evidence>
<comment type="caution">
    <text evidence="11">The sequence shown here is derived from an EMBL/GenBank/DDBJ whole genome shotgun (WGS) entry which is preliminary data.</text>
</comment>
<dbReference type="InterPro" id="IPR014031">
    <property type="entry name" value="Ketoacyl_synth_C"/>
</dbReference>
<feature type="active site" description="Proton donor; for dehydratase activity" evidence="7">
    <location>
        <position position="1160"/>
    </location>
</feature>
<dbReference type="EMBL" id="AZHA01000012">
    <property type="protein sequence ID" value="OAA43321.1"/>
    <property type="molecule type" value="Genomic_DNA"/>
</dbReference>
<dbReference type="InterPro" id="IPR014030">
    <property type="entry name" value="Ketoacyl_synth_N"/>
</dbReference>
<accession>A0A167E524</accession>
<dbReference type="InterPro" id="IPR016036">
    <property type="entry name" value="Malonyl_transacylase_ACP-bd"/>
</dbReference>
<dbReference type="InterPro" id="IPR049552">
    <property type="entry name" value="PKS_DH_N"/>
</dbReference>
<dbReference type="Pfam" id="PF02801">
    <property type="entry name" value="Ketoacyl-synt_C"/>
    <property type="match status" value="1"/>
</dbReference>
<organism evidence="11 12">
    <name type="scientific">Beauveria brongniartii RCEF 3172</name>
    <dbReference type="NCBI Taxonomy" id="1081107"/>
    <lineage>
        <taxon>Eukaryota</taxon>
        <taxon>Fungi</taxon>
        <taxon>Dikarya</taxon>
        <taxon>Ascomycota</taxon>
        <taxon>Pezizomycotina</taxon>
        <taxon>Sordariomycetes</taxon>
        <taxon>Hypocreomycetidae</taxon>
        <taxon>Hypocreales</taxon>
        <taxon>Cordycipitaceae</taxon>
        <taxon>Beauveria</taxon>
        <taxon>Beauveria brongniartii</taxon>
    </lineage>
</organism>
<dbReference type="Pfam" id="PF08659">
    <property type="entry name" value="KR"/>
    <property type="match status" value="1"/>
</dbReference>
<dbReference type="InterPro" id="IPR016035">
    <property type="entry name" value="Acyl_Trfase/lysoPLipase"/>
</dbReference>
<dbReference type="Pfam" id="PF00109">
    <property type="entry name" value="ketoacyl-synt"/>
    <property type="match status" value="1"/>
</dbReference>
<dbReference type="PANTHER" id="PTHR43775">
    <property type="entry name" value="FATTY ACID SYNTHASE"/>
    <property type="match status" value="1"/>
</dbReference>
<dbReference type="PROSITE" id="PS52004">
    <property type="entry name" value="KS3_2"/>
    <property type="match status" value="1"/>
</dbReference>
<dbReference type="FunFam" id="3.40.47.10:FF:000019">
    <property type="entry name" value="Polyketide synthase type I"/>
    <property type="match status" value="1"/>
</dbReference>
<dbReference type="SMART" id="SM00826">
    <property type="entry name" value="PKS_DH"/>
    <property type="match status" value="1"/>
</dbReference>
<dbReference type="InterPro" id="IPR016039">
    <property type="entry name" value="Thiolase-like"/>
</dbReference>
<dbReference type="Proteomes" id="UP000076863">
    <property type="component" value="Unassembled WGS sequence"/>
</dbReference>
<dbReference type="InterPro" id="IPR001227">
    <property type="entry name" value="Ac_transferase_dom_sf"/>
</dbReference>
<dbReference type="SUPFAM" id="SSF50129">
    <property type="entry name" value="GroES-like"/>
    <property type="match status" value="1"/>
</dbReference>
<keyword evidence="6" id="KW-0511">Multifunctional enzyme</keyword>
<dbReference type="Gene3D" id="3.40.366.10">
    <property type="entry name" value="Malonyl-Coenzyme A Acyl Carrier Protein, domain 2"/>
    <property type="match status" value="1"/>
</dbReference>
<dbReference type="CDD" id="cd05195">
    <property type="entry name" value="enoyl_red"/>
    <property type="match status" value="1"/>
</dbReference>
<evidence type="ECO:0000313" key="12">
    <source>
        <dbReference type="Proteomes" id="UP000076863"/>
    </source>
</evidence>
<dbReference type="SUPFAM" id="SSF55048">
    <property type="entry name" value="Probable ACP-binding domain of malonyl-CoA ACP transacylase"/>
    <property type="match status" value="1"/>
</dbReference>
<keyword evidence="2" id="KW-0597">Phosphoprotein</keyword>
<dbReference type="InterPro" id="IPR056501">
    <property type="entry name" value="NAD-bd_HRPKS_sdrA"/>
</dbReference>
<evidence type="ECO:0000256" key="4">
    <source>
        <dbReference type="ARBA" id="ARBA00022679"/>
    </source>
</evidence>
<dbReference type="Pfam" id="PF16197">
    <property type="entry name" value="KAsynt_C_assoc"/>
    <property type="match status" value="1"/>
</dbReference>
<dbReference type="Gene3D" id="3.40.47.10">
    <property type="match status" value="1"/>
</dbReference>
<dbReference type="InterPro" id="IPR032821">
    <property type="entry name" value="PKS_assoc"/>
</dbReference>
<evidence type="ECO:0000256" key="8">
    <source>
        <dbReference type="SAM" id="MobiDB-lite"/>
    </source>
</evidence>
<dbReference type="GO" id="GO:0032259">
    <property type="term" value="P:methylation"/>
    <property type="evidence" value="ECO:0007669"/>
    <property type="project" value="UniProtKB-KW"/>
</dbReference>
<dbReference type="Pfam" id="PF14765">
    <property type="entry name" value="PS-DH"/>
    <property type="match status" value="1"/>
</dbReference>
<dbReference type="GO" id="GO:0008168">
    <property type="term" value="F:methyltransferase activity"/>
    <property type="evidence" value="ECO:0007669"/>
    <property type="project" value="UniProtKB-KW"/>
</dbReference>
<feature type="domain" description="PKS/mFAS DH" evidence="10">
    <location>
        <begin position="938"/>
        <end position="1255"/>
    </location>
</feature>
<feature type="region of interest" description="N-terminal hotdog fold" evidence="7">
    <location>
        <begin position="938"/>
        <end position="1074"/>
    </location>
</feature>
<dbReference type="InterPro" id="IPR020807">
    <property type="entry name" value="PKS_DH"/>
</dbReference>
<dbReference type="PANTHER" id="PTHR43775:SF29">
    <property type="entry name" value="ASPERFURANONE POLYKETIDE SYNTHASE AFOG-RELATED"/>
    <property type="match status" value="1"/>
</dbReference>
<dbReference type="Gene3D" id="3.10.129.110">
    <property type="entry name" value="Polyketide synthase dehydratase"/>
    <property type="match status" value="1"/>
</dbReference>
<feature type="active site" description="Proton acceptor; for dehydratase activity" evidence="7">
    <location>
        <position position="970"/>
    </location>
</feature>
<dbReference type="SUPFAM" id="SSF53901">
    <property type="entry name" value="Thiolase-like"/>
    <property type="match status" value="1"/>
</dbReference>
<dbReference type="InterPro" id="IPR006162">
    <property type="entry name" value="Ppantetheine_attach_site"/>
</dbReference>
<evidence type="ECO:0000256" key="7">
    <source>
        <dbReference type="PROSITE-ProRule" id="PRU01363"/>
    </source>
</evidence>
<dbReference type="InterPro" id="IPR013968">
    <property type="entry name" value="PKS_KR"/>
</dbReference>
<dbReference type="InterPro" id="IPR036736">
    <property type="entry name" value="ACP-like_sf"/>
</dbReference>
<dbReference type="SMART" id="SM00829">
    <property type="entry name" value="PKS_ER"/>
    <property type="match status" value="1"/>
</dbReference>
<dbReference type="InterPro" id="IPR050091">
    <property type="entry name" value="PKS_NRPS_Biosynth_Enz"/>
</dbReference>
<dbReference type="InterPro" id="IPR020843">
    <property type="entry name" value="ER"/>
</dbReference>
<dbReference type="GO" id="GO:0016491">
    <property type="term" value="F:oxidoreductase activity"/>
    <property type="evidence" value="ECO:0007669"/>
    <property type="project" value="UniProtKB-KW"/>
</dbReference>
<dbReference type="SUPFAM" id="SSF51735">
    <property type="entry name" value="NAD(P)-binding Rossmann-fold domains"/>
    <property type="match status" value="2"/>
</dbReference>
<evidence type="ECO:0000256" key="6">
    <source>
        <dbReference type="ARBA" id="ARBA00023268"/>
    </source>
</evidence>
<dbReference type="Pfam" id="PF23114">
    <property type="entry name" value="NAD-bd_HRPKS_sdrA"/>
    <property type="match status" value="1"/>
</dbReference>
<dbReference type="Gene3D" id="1.10.1200.10">
    <property type="entry name" value="ACP-like"/>
    <property type="match status" value="1"/>
</dbReference>
<dbReference type="InterPro" id="IPR020841">
    <property type="entry name" value="PKS_Beta-ketoAc_synthase_dom"/>
</dbReference>
<dbReference type="GO" id="GO:0044550">
    <property type="term" value="P:secondary metabolite biosynthetic process"/>
    <property type="evidence" value="ECO:0007669"/>
    <property type="project" value="TreeGrafter"/>
</dbReference>
<keyword evidence="4" id="KW-0808">Transferase</keyword>